<sequence length="39" mass="4359">MLPAGVILVFCLLFCAGCAIVGTIAYNKWQARKRSLQRF</sequence>
<keyword evidence="3" id="KW-1185">Reference proteome</keyword>
<name>H2AWI6_KAZAF</name>
<gene>
    <name evidence="2" type="primary">KAFR0F01400</name>
    <name evidence="2" type="ORF">KAFR_0F01400</name>
</gene>
<accession>H2AWI6</accession>
<dbReference type="HOGENOM" id="CLU_219858_0_0_1"/>
<dbReference type="KEGG" id="kaf:KAFR_0F01400"/>
<dbReference type="Proteomes" id="UP000005220">
    <property type="component" value="Chromosome 6"/>
</dbReference>
<evidence type="ECO:0000313" key="3">
    <source>
        <dbReference type="Proteomes" id="UP000005220"/>
    </source>
</evidence>
<dbReference type="InterPro" id="IPR012589">
    <property type="entry name" value="Pmp1/Pmp2"/>
</dbReference>
<evidence type="ECO:0000256" key="1">
    <source>
        <dbReference type="SAM" id="Phobius"/>
    </source>
</evidence>
<keyword evidence="1" id="KW-1133">Transmembrane helix</keyword>
<evidence type="ECO:0000313" key="2">
    <source>
        <dbReference type="EMBL" id="CCF58736.1"/>
    </source>
</evidence>
<dbReference type="EMBL" id="HE650826">
    <property type="protein sequence ID" value="CCF58736.1"/>
    <property type="molecule type" value="Genomic_DNA"/>
</dbReference>
<dbReference type="GeneID" id="13884204"/>
<proteinExistence type="predicted"/>
<keyword evidence="1" id="KW-0472">Membrane</keyword>
<dbReference type="FunCoup" id="H2AWI6">
    <property type="interactions" value="118"/>
</dbReference>
<keyword evidence="1" id="KW-0812">Transmembrane</keyword>
<organism evidence="2 3">
    <name type="scientific">Kazachstania africana (strain ATCC 22294 / BCRC 22015 / CBS 2517 / CECT 1963 / NBRC 1671 / NRRL Y-8276)</name>
    <name type="common">Yeast</name>
    <name type="synonym">Kluyveromyces africanus</name>
    <dbReference type="NCBI Taxonomy" id="1071382"/>
    <lineage>
        <taxon>Eukaryota</taxon>
        <taxon>Fungi</taxon>
        <taxon>Dikarya</taxon>
        <taxon>Ascomycota</taxon>
        <taxon>Saccharomycotina</taxon>
        <taxon>Saccharomycetes</taxon>
        <taxon>Saccharomycetales</taxon>
        <taxon>Saccharomycetaceae</taxon>
        <taxon>Kazachstania</taxon>
    </lineage>
</organism>
<dbReference type="RefSeq" id="XP_003957871.1">
    <property type="nucleotide sequence ID" value="XM_003957822.1"/>
</dbReference>
<dbReference type="GO" id="GO:0030234">
    <property type="term" value="F:enzyme regulator activity"/>
    <property type="evidence" value="ECO:0007669"/>
    <property type="project" value="InterPro"/>
</dbReference>
<dbReference type="InParanoid" id="H2AWI6"/>
<feature type="transmembrane region" description="Helical" evidence="1">
    <location>
        <begin position="6"/>
        <end position="26"/>
    </location>
</feature>
<protein>
    <submittedName>
        <fullName evidence="2">Uncharacterized protein</fullName>
    </submittedName>
</protein>
<dbReference type="OrthoDB" id="4065235at2759"/>
<dbReference type="Pfam" id="PF08114">
    <property type="entry name" value="PMP1_2"/>
    <property type="match status" value="1"/>
</dbReference>
<dbReference type="AlphaFoldDB" id="H2AWI6"/>
<reference evidence="2 3" key="1">
    <citation type="journal article" date="2011" name="Proc. Natl. Acad. Sci. U.S.A.">
        <title>Evolutionary erosion of yeast sex chromosomes by mating-type switching accidents.</title>
        <authorList>
            <person name="Gordon J.L."/>
            <person name="Armisen D."/>
            <person name="Proux-Wera E."/>
            <person name="Oheigeartaigh S.S."/>
            <person name="Byrne K.P."/>
            <person name="Wolfe K.H."/>
        </authorList>
    </citation>
    <scope>NUCLEOTIDE SEQUENCE [LARGE SCALE GENOMIC DNA]</scope>
    <source>
        <strain evidence="3">ATCC 22294 / BCRC 22015 / CBS 2517 / CECT 1963 / NBRC 1671 / NRRL Y-8276</strain>
    </source>
</reference>